<dbReference type="GO" id="GO:0006094">
    <property type="term" value="P:gluconeogenesis"/>
    <property type="evidence" value="ECO:0007669"/>
    <property type="project" value="TreeGrafter"/>
</dbReference>
<proteinExistence type="inferred from homology"/>
<evidence type="ECO:0000256" key="3">
    <source>
        <dbReference type="ARBA" id="ARBA00023235"/>
    </source>
</evidence>
<dbReference type="GO" id="GO:0005829">
    <property type="term" value="C:cytosol"/>
    <property type="evidence" value="ECO:0007669"/>
    <property type="project" value="TreeGrafter"/>
</dbReference>
<dbReference type="HAMAP" id="MF_00147_B">
    <property type="entry name" value="TIM_B"/>
    <property type="match status" value="1"/>
</dbReference>
<dbReference type="AlphaFoldDB" id="A0A4Y1S0H0"/>
<dbReference type="InterPro" id="IPR000652">
    <property type="entry name" value="Triosephosphate_isomerase"/>
</dbReference>
<dbReference type="EMBL" id="AP019304">
    <property type="protein sequence ID" value="BBH09782.1"/>
    <property type="molecule type" value="Genomic_DNA"/>
</dbReference>
<evidence type="ECO:0000313" key="5">
    <source>
        <dbReference type="EMBL" id="BBH09782.1"/>
    </source>
</evidence>
<dbReference type="NCBIfam" id="TIGR00419">
    <property type="entry name" value="tim"/>
    <property type="match status" value="1"/>
</dbReference>
<dbReference type="Gene3D" id="3.20.20.70">
    <property type="entry name" value="Aldolase class I"/>
    <property type="match status" value="2"/>
</dbReference>
<evidence type="ECO:0000256" key="4">
    <source>
        <dbReference type="ARBA" id="ARBA00024331"/>
    </source>
</evidence>
<organism evidence="5">
    <name type="scientific">Prunus dulcis</name>
    <name type="common">Almond</name>
    <name type="synonym">Amygdalus dulcis</name>
    <dbReference type="NCBI Taxonomy" id="3755"/>
    <lineage>
        <taxon>Eukaryota</taxon>
        <taxon>Viridiplantae</taxon>
        <taxon>Streptophyta</taxon>
        <taxon>Embryophyta</taxon>
        <taxon>Tracheophyta</taxon>
        <taxon>Spermatophyta</taxon>
        <taxon>Magnoliopsida</taxon>
        <taxon>eudicotyledons</taxon>
        <taxon>Gunneridae</taxon>
        <taxon>Pentapetalae</taxon>
        <taxon>rosids</taxon>
        <taxon>fabids</taxon>
        <taxon>Rosales</taxon>
        <taxon>Rosaceae</taxon>
        <taxon>Amygdaloideae</taxon>
        <taxon>Amygdaleae</taxon>
        <taxon>Prunus</taxon>
    </lineage>
</organism>
<dbReference type="GO" id="GO:0019563">
    <property type="term" value="P:glycerol catabolic process"/>
    <property type="evidence" value="ECO:0007669"/>
    <property type="project" value="TreeGrafter"/>
</dbReference>
<comment type="similarity">
    <text evidence="1">Belongs to the triosephosphate isomerase family.</text>
</comment>
<sequence>SKQTQTRKLQLTESVMAVASTSLASQLSGPKSVSSYSGLRRSGSKLDHTQSLSLFQHLHSQLCLSSSSRKASRGIVAMAGTGKSKQTQTRKLQLTELGMSVASTSLASQLSGPKSVSSYSGLRRSCSKLDHTQSLSLFQHLHSQLRLSSSSAKPPEASSPWPALESSLLVETGSNGTKDSISKLVSDLNSAKLEADVDVIVAPPFLYIDQVKNSLTDRIEISGQNSWVGKGGAFTGEISVEQLKDIGATWVILGHSERRHVIGEDDQFIGKKAAYALNEGLGVIACIDAVPSWDNIVIAYEPVWAIGTGKVASPEQAQEVHVAVRDWLKKNVSPEVASKTRIIYGGSVNGGNSAELAKKEDIDGFLVGGASLKGPEFATIINSVTAKKVAA</sequence>
<dbReference type="InterPro" id="IPR035990">
    <property type="entry name" value="TIM_sf"/>
</dbReference>
<evidence type="ECO:0000256" key="1">
    <source>
        <dbReference type="ARBA" id="ARBA00007422"/>
    </source>
</evidence>
<dbReference type="CDD" id="cd00311">
    <property type="entry name" value="TIM"/>
    <property type="match status" value="1"/>
</dbReference>
<comment type="subunit">
    <text evidence="2">Homodimer.</text>
</comment>
<dbReference type="InterPro" id="IPR020861">
    <property type="entry name" value="Triosephosphate_isomerase_AS"/>
</dbReference>
<dbReference type="SUPFAM" id="SSF51351">
    <property type="entry name" value="Triosephosphate isomerase (TIM)"/>
    <property type="match status" value="1"/>
</dbReference>
<dbReference type="PROSITE" id="PS51440">
    <property type="entry name" value="TIM_2"/>
    <property type="match status" value="1"/>
</dbReference>
<feature type="non-terminal residue" evidence="5">
    <location>
        <position position="1"/>
    </location>
</feature>
<dbReference type="PROSITE" id="PS00171">
    <property type="entry name" value="TIM_1"/>
    <property type="match status" value="1"/>
</dbReference>
<dbReference type="Pfam" id="PF00121">
    <property type="entry name" value="TIM"/>
    <property type="match status" value="2"/>
</dbReference>
<dbReference type="InterPro" id="IPR022896">
    <property type="entry name" value="TrioseP_Isoase_bac/euk"/>
</dbReference>
<accession>A0A4Y1S0H0</accession>
<dbReference type="PANTHER" id="PTHR21139:SF2">
    <property type="entry name" value="TRIOSEPHOSPHATE ISOMERASE"/>
    <property type="match status" value="1"/>
</dbReference>
<keyword evidence="3 5" id="KW-0413">Isomerase</keyword>
<dbReference type="InterPro" id="IPR013785">
    <property type="entry name" value="Aldolase_TIM"/>
</dbReference>
<dbReference type="GO" id="GO:0046166">
    <property type="term" value="P:glyceraldehyde-3-phosphate biosynthetic process"/>
    <property type="evidence" value="ECO:0007669"/>
    <property type="project" value="TreeGrafter"/>
</dbReference>
<dbReference type="PANTHER" id="PTHR21139">
    <property type="entry name" value="TRIOSEPHOSPHATE ISOMERASE"/>
    <property type="match status" value="1"/>
</dbReference>
<name>A0A4Y1S0H0_PRUDU</name>
<evidence type="ECO:0000256" key="2">
    <source>
        <dbReference type="ARBA" id="ARBA00011738"/>
    </source>
</evidence>
<comment type="pathway">
    <text evidence="4">Carbohydrate biosynthesis.</text>
</comment>
<dbReference type="GO" id="GO:0004807">
    <property type="term" value="F:triose-phosphate isomerase activity"/>
    <property type="evidence" value="ECO:0007669"/>
    <property type="project" value="InterPro"/>
</dbReference>
<gene>
    <name evidence="5" type="ORF">Prudu_022375</name>
</gene>
<protein>
    <submittedName>
        <fullName evidence="5">Triosephosphate isomerase</fullName>
    </submittedName>
</protein>
<dbReference type="GO" id="GO:0006096">
    <property type="term" value="P:glycolytic process"/>
    <property type="evidence" value="ECO:0007669"/>
    <property type="project" value="InterPro"/>
</dbReference>
<reference evidence="5" key="1">
    <citation type="journal article" date="2019" name="Science">
        <title>Mutation of a bHLH transcription factor allowed almond domestication.</title>
        <authorList>
            <person name="Sanchez-Perez R."/>
            <person name="Pavan S."/>
            <person name="Mazzeo R."/>
            <person name="Moldovan C."/>
            <person name="Aiese Cigliano R."/>
            <person name="Del Cueto J."/>
            <person name="Ricciardi F."/>
            <person name="Lotti C."/>
            <person name="Ricciardi L."/>
            <person name="Dicenta F."/>
            <person name="Lopez-Marques R.L."/>
            <person name="Lindberg Moller B."/>
        </authorList>
    </citation>
    <scope>NUCLEOTIDE SEQUENCE</scope>
</reference>